<reference evidence="1 2" key="1">
    <citation type="journal article" date="2013" name="Nat. Biotechnol.">
        <title>Genome sequences of rare, uncultured bacteria obtained by differential coverage binning of multiple metagenomes.</title>
        <authorList>
            <person name="Albertsen M."/>
            <person name="Hugenholtz P."/>
            <person name="Skarshewski A."/>
            <person name="Nielsen K.L."/>
            <person name="Tyson G.W."/>
            <person name="Nielsen P.H."/>
        </authorList>
    </citation>
    <scope>NUCLEOTIDE SEQUENCE [LARGE SCALE GENOMIC DNA]</scope>
    <source>
        <strain evidence="1">TM71</strain>
    </source>
</reference>
<dbReference type="PATRIC" id="fig|1332188.3.peg.223"/>
<dbReference type="AlphaFoldDB" id="R4PK76"/>
<dbReference type="SUPFAM" id="SSF160379">
    <property type="entry name" value="SP0830-like"/>
    <property type="match status" value="1"/>
</dbReference>
<dbReference type="STRING" id="1332188.L336_0224"/>
<name>R4PK76_9BACT</name>
<dbReference type="PANTHER" id="PTHR36439">
    <property type="entry name" value="BLL4334 PROTEIN"/>
    <property type="match status" value="1"/>
</dbReference>
<evidence type="ECO:0000313" key="1">
    <source>
        <dbReference type="EMBL" id="AGL61933.1"/>
    </source>
</evidence>
<sequence>MKYVALLRGINVGGNRKVSMAELKTVFERCGFSDVRTYINSGNVIFESLKKLNVSAIQNTLLSAFGFEIPLLILDANNICRIAEAIPEGWQNDTTQKSDVAYLFPAVDEATITMKLSCNADIETAVYVEGALLYSVERKNQHRSSLLRAVGTPLYQQMTIRNVNTARKLAELVQ</sequence>
<dbReference type="KEGG" id="saal:L336_0224"/>
<proteinExistence type="predicted"/>
<organism evidence="1 2">
    <name type="scientific">Candidatus Saccharimonas aalborgensis</name>
    <dbReference type="NCBI Taxonomy" id="1332188"/>
    <lineage>
        <taxon>Bacteria</taxon>
        <taxon>Candidatus Saccharimonadota</taxon>
        <taxon>Candidatus Saccharimonadia</taxon>
        <taxon>Candidatus Saccharimonadales</taxon>
        <taxon>Candidatus Saccharimonadaceae</taxon>
        <taxon>Candidatus Saccharimonas</taxon>
    </lineage>
</organism>
<gene>
    <name evidence="1" type="ORF">L336_0224</name>
</gene>
<dbReference type="PANTHER" id="PTHR36439:SF1">
    <property type="entry name" value="DUF1697 DOMAIN-CONTAINING PROTEIN"/>
    <property type="match status" value="1"/>
</dbReference>
<dbReference type="RefSeq" id="WP_015641383.1">
    <property type="nucleotide sequence ID" value="NC_021219.1"/>
</dbReference>
<dbReference type="EMBL" id="CP005957">
    <property type="protein sequence ID" value="AGL61933.1"/>
    <property type="molecule type" value="Genomic_DNA"/>
</dbReference>
<dbReference type="InterPro" id="IPR012545">
    <property type="entry name" value="DUF1697"/>
</dbReference>
<dbReference type="Pfam" id="PF08002">
    <property type="entry name" value="DUF1697"/>
    <property type="match status" value="1"/>
</dbReference>
<dbReference type="OrthoDB" id="9806494at2"/>
<dbReference type="PIRSF" id="PIRSF008502">
    <property type="entry name" value="UCP008502"/>
    <property type="match status" value="1"/>
</dbReference>
<dbReference type="HOGENOM" id="CLU_106303_3_0_0"/>
<evidence type="ECO:0008006" key="3">
    <source>
        <dbReference type="Google" id="ProtNLM"/>
    </source>
</evidence>
<keyword evidence="2" id="KW-1185">Reference proteome</keyword>
<dbReference type="Proteomes" id="UP000013893">
    <property type="component" value="Chromosome"/>
</dbReference>
<dbReference type="Gene3D" id="3.30.70.1280">
    <property type="entry name" value="SP0830-like domains"/>
    <property type="match status" value="1"/>
</dbReference>
<protein>
    <recommendedName>
        <fullName evidence="3">DUF1697 domain-containing protein</fullName>
    </recommendedName>
</protein>
<evidence type="ECO:0000313" key="2">
    <source>
        <dbReference type="Proteomes" id="UP000013893"/>
    </source>
</evidence>
<accession>R4PK76</accession>
<dbReference type="Gene3D" id="3.30.70.1260">
    <property type="entry name" value="bacterial protein sp0830 like"/>
    <property type="match status" value="1"/>
</dbReference>